<keyword evidence="15" id="KW-1185">Reference proteome</keyword>
<dbReference type="Pfam" id="PF01915">
    <property type="entry name" value="Glyco_hydro_3_C"/>
    <property type="match status" value="1"/>
</dbReference>
<evidence type="ECO:0000256" key="10">
    <source>
        <dbReference type="ARBA" id="ARBA00024574"/>
    </source>
</evidence>
<dbReference type="UniPathway" id="UPA00114"/>
<dbReference type="PANTHER" id="PTHR42721:SF3">
    <property type="entry name" value="BETA-D-XYLOSIDASE 5-RELATED"/>
    <property type="match status" value="1"/>
</dbReference>
<dbReference type="Pfam" id="PF14310">
    <property type="entry name" value="Fn3-like"/>
    <property type="match status" value="1"/>
</dbReference>
<evidence type="ECO:0000256" key="6">
    <source>
        <dbReference type="ARBA" id="ARBA00023180"/>
    </source>
</evidence>
<organism evidence="14 15">
    <name type="scientific">Cyphellophora europaea (strain CBS 101466)</name>
    <name type="common">Phialophora europaea</name>
    <dbReference type="NCBI Taxonomy" id="1220924"/>
    <lineage>
        <taxon>Eukaryota</taxon>
        <taxon>Fungi</taxon>
        <taxon>Dikarya</taxon>
        <taxon>Ascomycota</taxon>
        <taxon>Pezizomycotina</taxon>
        <taxon>Eurotiomycetes</taxon>
        <taxon>Chaetothyriomycetidae</taxon>
        <taxon>Chaetothyriales</taxon>
        <taxon>Cyphellophoraceae</taxon>
        <taxon>Cyphellophora</taxon>
    </lineage>
</organism>
<dbReference type="GO" id="GO:0045493">
    <property type="term" value="P:xylan catabolic process"/>
    <property type="evidence" value="ECO:0007669"/>
    <property type="project" value="UniProtKB-UniPathway"/>
</dbReference>
<dbReference type="Proteomes" id="UP000030752">
    <property type="component" value="Unassembled WGS sequence"/>
</dbReference>
<dbReference type="SMART" id="SM01217">
    <property type="entry name" value="Fn3_like"/>
    <property type="match status" value="1"/>
</dbReference>
<dbReference type="HOGENOM" id="CLU_004542_5_3_1"/>
<evidence type="ECO:0000256" key="2">
    <source>
        <dbReference type="ARBA" id="ARBA00005336"/>
    </source>
</evidence>
<evidence type="ECO:0000313" key="14">
    <source>
        <dbReference type="EMBL" id="ETN38164.1"/>
    </source>
</evidence>
<dbReference type="OrthoDB" id="47059at2759"/>
<dbReference type="InterPro" id="IPR026891">
    <property type="entry name" value="Fn3-like"/>
</dbReference>
<dbReference type="Gene3D" id="3.40.50.1700">
    <property type="entry name" value="Glycoside hydrolase family 3 C-terminal domain"/>
    <property type="match status" value="1"/>
</dbReference>
<dbReference type="SUPFAM" id="SSF51445">
    <property type="entry name" value="(Trans)glycosidases"/>
    <property type="match status" value="1"/>
</dbReference>
<feature type="chain" id="PRO_5004823694" description="xylan 1,4-beta-xylosidase" evidence="12">
    <location>
        <begin position="20"/>
        <end position="762"/>
    </location>
</feature>
<dbReference type="AlphaFoldDB" id="W2RR05"/>
<dbReference type="eggNOG" id="ENOG502QQ55">
    <property type="taxonomic scope" value="Eukaryota"/>
</dbReference>
<name>W2RR05_CYPE1</name>
<evidence type="ECO:0000256" key="5">
    <source>
        <dbReference type="ARBA" id="ARBA00022801"/>
    </source>
</evidence>
<dbReference type="PANTHER" id="PTHR42721">
    <property type="entry name" value="SUGAR HYDROLASE-RELATED"/>
    <property type="match status" value="1"/>
</dbReference>
<dbReference type="Gene3D" id="2.60.40.10">
    <property type="entry name" value="Immunoglobulins"/>
    <property type="match status" value="1"/>
</dbReference>
<dbReference type="GeneID" id="19975127"/>
<dbReference type="InterPro" id="IPR017853">
    <property type="entry name" value="GH"/>
</dbReference>
<dbReference type="EC" id="3.2.1.37" evidence="11"/>
<keyword evidence="7" id="KW-0119">Carbohydrate metabolism</keyword>
<evidence type="ECO:0000259" key="13">
    <source>
        <dbReference type="SMART" id="SM01217"/>
    </source>
</evidence>
<dbReference type="GO" id="GO:0009044">
    <property type="term" value="F:xylan 1,4-beta-xylosidase activity"/>
    <property type="evidence" value="ECO:0007669"/>
    <property type="project" value="UniProtKB-EC"/>
</dbReference>
<dbReference type="InterPro" id="IPR013783">
    <property type="entry name" value="Ig-like_fold"/>
</dbReference>
<dbReference type="RefSeq" id="XP_008720333.1">
    <property type="nucleotide sequence ID" value="XM_008722111.1"/>
</dbReference>
<protein>
    <recommendedName>
        <fullName evidence="11">xylan 1,4-beta-xylosidase</fullName>
        <ecNumber evidence="11">3.2.1.37</ecNumber>
    </recommendedName>
</protein>
<evidence type="ECO:0000256" key="7">
    <source>
        <dbReference type="ARBA" id="ARBA00023277"/>
    </source>
</evidence>
<dbReference type="VEuPathDB" id="FungiDB:HMPREF1541_07788"/>
<dbReference type="GO" id="GO:0031222">
    <property type="term" value="P:arabinan catabolic process"/>
    <property type="evidence" value="ECO:0007669"/>
    <property type="project" value="TreeGrafter"/>
</dbReference>
<keyword evidence="6" id="KW-0325">Glycoprotein</keyword>
<sequence>MASPTLIALVALLSLGVHAQDHPDCESGPLSNNSVCDTSLPPRQRAQALVDAFTLQEKLNLTHNNSPGVPRLGLPTYNWWGEALHGVAAAPGVDFAEDGEWSYATSFPQPITMAAAFDDDLIYAIGDVISTEARAFNNANRSGLDYWTPNINPFRDPRWGRGQETPGEDTYVVKRYIDNMVTALQGGRNLEQYKIIATCKHYTAYDMEFWQGNTRYGYDAKVSPHDMSSYYMQPFVQCARDTKVGSIMCSYNAINGVPACANGYNIETILRGHWNWTADENYITSDCTSIQNMYTDHHAFDSRQQTVAAALNAGVDVDCGYYNPTWLASAYSQGLFDEATLDTSLLRLYTALVKSGYFDPPTSPWRSLAWSNVSTPDSEALALKIAEEGIVLLKNDNDILPLTISSDRNYTILMAGGWINATEQMQGIYAGPARTLVSPWMALQNVSNLVVETFQWYESPLLVAERLQPDLILWIDATNEGAEETEDRNTIKWDLMQVDALEMLALTGIPTVAVHMGEQCDDAAILANDNISALVWAGYPGMLGGQALVNVLLGDAAPAARMPLTQYPTDYVHLVPMTDMGLRPNNETGNPGRTYKWYDNATIDFGYGLHYTNFSAAISPPSNTTSTFDIASLISSCDQTGLTHVELCPFLPLSPLQVNVSNTGAVTSDYVALAFIAGEFGPAPHPRKSLVAYQRLFGVAPGSAQMAKLNLTLGSLARHDEMGNQVLYPGRYRVEVDVPVQDVWEFELTGGEVVLDEWPQEQ</sequence>
<keyword evidence="5" id="KW-0378">Hydrolase</keyword>
<dbReference type="InParanoid" id="W2RR05"/>
<comment type="similarity">
    <text evidence="2">Belongs to the glycosyl hydrolase 3 family.</text>
</comment>
<keyword evidence="3" id="KW-0858">Xylan degradation</keyword>
<dbReference type="InterPro" id="IPR002772">
    <property type="entry name" value="Glyco_hydro_3_C"/>
</dbReference>
<comment type="catalytic activity">
    <reaction evidence="10">
        <text>Hydrolysis of (1-&gt;4)-beta-D-xylans, to remove successive D-xylose residues from the non-reducing termini.</text>
        <dbReference type="EC" id="3.2.1.37"/>
    </reaction>
</comment>
<dbReference type="Gene3D" id="3.20.20.300">
    <property type="entry name" value="Glycoside hydrolase, family 3, N-terminal domain"/>
    <property type="match status" value="1"/>
</dbReference>
<evidence type="ECO:0000256" key="12">
    <source>
        <dbReference type="SAM" id="SignalP"/>
    </source>
</evidence>
<feature type="signal peptide" evidence="12">
    <location>
        <begin position="1"/>
        <end position="19"/>
    </location>
</feature>
<dbReference type="SUPFAM" id="SSF52279">
    <property type="entry name" value="Beta-D-glucan exohydrolase, C-terminal domain"/>
    <property type="match status" value="1"/>
</dbReference>
<evidence type="ECO:0000256" key="9">
    <source>
        <dbReference type="ARBA" id="ARBA00023326"/>
    </source>
</evidence>
<proteinExistence type="inferred from homology"/>
<keyword evidence="9" id="KW-0624">Polysaccharide degradation</keyword>
<dbReference type="InterPro" id="IPR001764">
    <property type="entry name" value="Glyco_hydro_3_N"/>
</dbReference>
<evidence type="ECO:0000256" key="3">
    <source>
        <dbReference type="ARBA" id="ARBA00022651"/>
    </source>
</evidence>
<accession>W2RR05</accession>
<evidence type="ECO:0000256" key="11">
    <source>
        <dbReference type="ARBA" id="ARBA00026107"/>
    </source>
</evidence>
<evidence type="ECO:0000256" key="8">
    <source>
        <dbReference type="ARBA" id="ARBA00023295"/>
    </source>
</evidence>
<dbReference type="Pfam" id="PF00933">
    <property type="entry name" value="Glyco_hydro_3"/>
    <property type="match status" value="1"/>
</dbReference>
<keyword evidence="4 12" id="KW-0732">Signal</keyword>
<evidence type="ECO:0000256" key="1">
    <source>
        <dbReference type="ARBA" id="ARBA00004851"/>
    </source>
</evidence>
<evidence type="ECO:0000313" key="15">
    <source>
        <dbReference type="Proteomes" id="UP000030752"/>
    </source>
</evidence>
<comment type="pathway">
    <text evidence="1">Glycan degradation; xylan degradation.</text>
</comment>
<dbReference type="InterPro" id="IPR036881">
    <property type="entry name" value="Glyco_hydro_3_C_sf"/>
</dbReference>
<dbReference type="STRING" id="1220924.W2RR05"/>
<dbReference type="InterPro" id="IPR044993">
    <property type="entry name" value="BXL"/>
</dbReference>
<reference evidence="14 15" key="1">
    <citation type="submission" date="2013-03" db="EMBL/GenBank/DDBJ databases">
        <title>The Genome Sequence of Phialophora europaea CBS 101466.</title>
        <authorList>
            <consortium name="The Broad Institute Genomics Platform"/>
            <person name="Cuomo C."/>
            <person name="de Hoog S."/>
            <person name="Gorbushina A."/>
            <person name="Walker B."/>
            <person name="Young S.K."/>
            <person name="Zeng Q."/>
            <person name="Gargeya S."/>
            <person name="Fitzgerald M."/>
            <person name="Haas B."/>
            <person name="Abouelleil A."/>
            <person name="Allen A.W."/>
            <person name="Alvarado L."/>
            <person name="Arachchi H.M."/>
            <person name="Berlin A.M."/>
            <person name="Chapman S.B."/>
            <person name="Gainer-Dewar J."/>
            <person name="Goldberg J."/>
            <person name="Griggs A."/>
            <person name="Gujja S."/>
            <person name="Hansen M."/>
            <person name="Howarth C."/>
            <person name="Imamovic A."/>
            <person name="Ireland A."/>
            <person name="Larimer J."/>
            <person name="McCowan C."/>
            <person name="Murphy C."/>
            <person name="Pearson M."/>
            <person name="Poon T.W."/>
            <person name="Priest M."/>
            <person name="Roberts A."/>
            <person name="Saif S."/>
            <person name="Shea T."/>
            <person name="Sisk P."/>
            <person name="Sykes S."/>
            <person name="Wortman J."/>
            <person name="Nusbaum C."/>
            <person name="Birren B."/>
        </authorList>
    </citation>
    <scope>NUCLEOTIDE SEQUENCE [LARGE SCALE GENOMIC DNA]</scope>
    <source>
        <strain evidence="14 15">CBS 101466</strain>
    </source>
</reference>
<keyword evidence="8" id="KW-0326">Glycosidase</keyword>
<feature type="domain" description="Fibronectin type III-like" evidence="13">
    <location>
        <begin position="670"/>
        <end position="740"/>
    </location>
</feature>
<evidence type="ECO:0000256" key="4">
    <source>
        <dbReference type="ARBA" id="ARBA00022729"/>
    </source>
</evidence>
<dbReference type="InterPro" id="IPR036962">
    <property type="entry name" value="Glyco_hydro_3_N_sf"/>
</dbReference>
<dbReference type="EMBL" id="KB822723">
    <property type="protein sequence ID" value="ETN38164.1"/>
    <property type="molecule type" value="Genomic_DNA"/>
</dbReference>
<dbReference type="GO" id="GO:0046556">
    <property type="term" value="F:alpha-L-arabinofuranosidase activity"/>
    <property type="evidence" value="ECO:0007669"/>
    <property type="project" value="TreeGrafter"/>
</dbReference>
<gene>
    <name evidence="14" type="ORF">HMPREF1541_07788</name>
</gene>